<evidence type="ECO:0000313" key="5">
    <source>
        <dbReference type="Proteomes" id="UP000319732"/>
    </source>
</evidence>
<dbReference type="GO" id="GO:0004866">
    <property type="term" value="F:endopeptidase inhibitor activity"/>
    <property type="evidence" value="ECO:0007669"/>
    <property type="project" value="InterPro"/>
</dbReference>
<feature type="domain" description="Alpha-2-macroglobulin bait region" evidence="2">
    <location>
        <begin position="1016"/>
        <end position="1171"/>
    </location>
</feature>
<dbReference type="Gene3D" id="2.60.40.3710">
    <property type="match status" value="1"/>
</dbReference>
<dbReference type="SUPFAM" id="SSF48239">
    <property type="entry name" value="Terpenoid cyclases/Protein prenyltransferases"/>
    <property type="match status" value="1"/>
</dbReference>
<keyword evidence="5" id="KW-1185">Reference proteome</keyword>
<evidence type="ECO:0000259" key="3">
    <source>
        <dbReference type="SMART" id="SM01360"/>
    </source>
</evidence>
<proteinExistence type="inferred from homology"/>
<dbReference type="OrthoDB" id="9767116at2"/>
<dbReference type="Pfam" id="PF17973">
    <property type="entry name" value="bMG10"/>
    <property type="match status" value="1"/>
</dbReference>
<gene>
    <name evidence="4" type="ORF">FKG94_27100</name>
</gene>
<reference evidence="4 5" key="1">
    <citation type="submission" date="2019-06" db="EMBL/GenBank/DDBJ databases">
        <title>Whole genome sequence for Cellvibrionaceae sp. R142.</title>
        <authorList>
            <person name="Wang G."/>
        </authorList>
    </citation>
    <scope>NUCLEOTIDE SEQUENCE [LARGE SCALE GENOMIC DNA]</scope>
    <source>
        <strain evidence="4 5">R142</strain>
    </source>
</reference>
<sequence length="1966" mass="218053">MRPHRLLRASGCRPDIWLGLWLGICNATAAAPAFDSAARPTDKALKILRITPAGDDVKAGRQVVFQFDRPVVPIGRMERDAAAIPISIAPALACEWRWLNTSALACQLREEHKMRLATRYRIEVAPGITATTGARLSEKITHTFTTARPKITYTRFFNWLSPGTPLIQVTFNQPVTKTSVEQALAIKTDASVRKARVPVLAFPDDLPRTQPWWATGSDLEQQRVNDRPTQLAGDSARKVWLVEPRQELPLDRAARLEVAPGLVSSEGSEAGIEQRTVVSFHTYPEFAVIGLRCTLRGQRRASDLLLGDLQPDRQDKRCAPLSAVALIFSAPVLNSSVKNHIRFKPALDGGRKDYDPWQNTHDWTRLTSAHRANRHYYVWLPELLQAHRQYAVNIDRQSFTDEFGRTLPAPADFTFFTSHREPGLRLRHRQAVLEKDIDSEVPLYVTNLDKVTVTYDRLDAAAAASGLVRELPVEKAQNIAYATPLGVRTLLGGNSGMIYGRLRPDPTPPDWREDTEILAQVTPYQVHAKMGHFNSLLWVTDFAAGQPVPAARVSLLKGSYQDLAGLEELGIEATTDGRGLATLPGLAQLDPELEFIYGGYRANQPGFFARVESEGEIAVIPINHHFAVRGGGVYSHLRKRRGHSHAWGTTAQGVYKLGDTIDFKLYLRDQSNTQWVAPPPAGYNLRVLDPQQKVVYEKKAISLNAFGAFDDTFKVPEQGAVGWYRFELAPVEQPANRWDRIAWEPMTVLVSDFTPSPFKVKAELNGERFATGEQVAVTSLATLHAGGPFAAAEIRLTARLRPKTFTSASPLARGFSFGAGEQRSSDQVTLLDVRGQLDDLGQHEDSFTLPETEIYYGTVAVEAAVKDERGKFVAAAASADYAGRTRFVGLKNTRWLYQQGKTANLQTLVVDAAGNPAPGIEVTVAISHRDYKAARVKGPGNAYITKNIMSWVEETRCRATSTKTAATCKFKPERAGYYQFVARITDTEGKTHSTTLHGWVTGRGAVVWDQSDDATLPLVPEQNAYTVGDTARYLIKNPFPGTRALVTVERYGVLDSWIETLDTSTPVIEVPIKPDYLPGFYLSVVALSPRVAKPLGPDRVDLGKPAFRMGYVQTRVSDPYKELAVSIKTDRTTYKPRDRVKATLRVKPKAGDNREPYEIAVAVVDEAVLALNRQGRSYYDPYAGFNRLDSLDVNNYSLLSRLVGRQKFEKKGANPGGDGGSGYGQLRSLFKFVSYWNPAIKPDKRGRASIEFEVPDNLTGWRILAFAVTPSDRMGLGDANFKVNRPTEIRPVMPNQVTEGDSFNAGFSVMNRTDKARTLSIDIRASGPLDTAAKATINRRVQVAPFKRVNVWLPVQTEGSGQLRFVARGGDRRDRDAVEHQVPVHPRRSLETATTYGTTTAARVSEEIQIPEGIYPDVGSISAVLSPTVIGTLDGAFDYLKDYPHLCWEQRLTKAVAAGAYIELATYLDDKVAWAEPGDDIRETLTAATNFQAPNGGMTYWVPSNRHVSPYLSAYTALAFNWLRRNNFEVPAQVEARLHTYLLRLLRRDELPSFYSQGMASSVRAVALAALAQSGKIGTADIQRYRRHLPEMNLFGKAHFLQAALQTEPLDKDIVSDTVNTLLGQASQSGGKFQFNEAWDDSYKYLLATPLRANCAILSSFLRPGIDADIAARIGDIPFKLVRSITQSRGARSHWENTQENMFCLNALIDYAKIYESTDPAMNIAVNLGATRLGEAIFTRPTDAPVTLTRPLSVHSPGEATTMTIDREGDGRLYYAARIAYDLQVDNAARINAGIEVRREYSVERDGEFVLLQGPTQKRPMQIRRGELVKVDLFVSVPTARHFVTLYDPVPGGLEPVNTDLATASGVDADKGSFQAAAGSWFFTVADWSYYGRYFWSFYHRELRHDSARFYADYLPAGNYALSYTAQAIATGEFSVMPLHAEEMYDPDIYGKGLPALLEVKDEVQQ</sequence>
<dbReference type="InterPro" id="IPR041246">
    <property type="entry name" value="Bact_MG10"/>
</dbReference>
<dbReference type="SMART" id="SM01360">
    <property type="entry name" value="A2M"/>
    <property type="match status" value="1"/>
</dbReference>
<protein>
    <submittedName>
        <fullName evidence="4">Large extracellular alpha-helical protein</fullName>
    </submittedName>
</protein>
<dbReference type="Pfam" id="PF07703">
    <property type="entry name" value="A2M_BRD"/>
    <property type="match status" value="1"/>
</dbReference>
<dbReference type="InterPro" id="IPR051802">
    <property type="entry name" value="YfhM-like"/>
</dbReference>
<dbReference type="InterPro" id="IPR002890">
    <property type="entry name" value="MG2"/>
</dbReference>
<dbReference type="PANTHER" id="PTHR40094:SF1">
    <property type="entry name" value="UBIQUITIN DOMAIN-CONTAINING PROTEIN"/>
    <property type="match status" value="1"/>
</dbReference>
<dbReference type="EMBL" id="VHSG01000041">
    <property type="protein sequence ID" value="TQV66502.1"/>
    <property type="molecule type" value="Genomic_DNA"/>
</dbReference>
<dbReference type="Pfam" id="PF00207">
    <property type="entry name" value="A2M"/>
    <property type="match status" value="1"/>
</dbReference>
<evidence type="ECO:0000256" key="1">
    <source>
        <dbReference type="ARBA" id="ARBA00010556"/>
    </source>
</evidence>
<dbReference type="InterPro" id="IPR008930">
    <property type="entry name" value="Terpenoid_cyclase/PrenylTrfase"/>
</dbReference>
<dbReference type="Gene3D" id="2.60.40.1930">
    <property type="match status" value="1"/>
</dbReference>
<dbReference type="Proteomes" id="UP000319732">
    <property type="component" value="Unassembled WGS sequence"/>
</dbReference>
<comment type="caution">
    <text evidence="4">The sequence shown here is derived from an EMBL/GenBank/DDBJ whole genome shotgun (WGS) entry which is preliminary data.</text>
</comment>
<dbReference type="Pfam" id="PF01835">
    <property type="entry name" value="MG2"/>
    <property type="match status" value="1"/>
</dbReference>
<comment type="similarity">
    <text evidence="1">Belongs to the protease inhibitor I39 (alpha-2-macroglobulin) family. Bacterial alpha-2-macroglobulin subfamily.</text>
</comment>
<evidence type="ECO:0000259" key="2">
    <source>
        <dbReference type="SMART" id="SM01359"/>
    </source>
</evidence>
<feature type="domain" description="Alpha-2-macroglobulin" evidence="3">
    <location>
        <begin position="1234"/>
        <end position="1323"/>
    </location>
</feature>
<dbReference type="RefSeq" id="WP_142930088.1">
    <property type="nucleotide sequence ID" value="NZ_ML660116.1"/>
</dbReference>
<evidence type="ECO:0000313" key="4">
    <source>
        <dbReference type="EMBL" id="TQV66502.1"/>
    </source>
</evidence>
<name>A0A545SND9_9GAMM</name>
<accession>A0A545SND9</accession>
<dbReference type="InterPro" id="IPR001599">
    <property type="entry name" value="Macroglobln_a2"/>
</dbReference>
<dbReference type="PANTHER" id="PTHR40094">
    <property type="entry name" value="ALPHA-2-MACROGLOBULIN HOMOLOG"/>
    <property type="match status" value="1"/>
</dbReference>
<organism evidence="4 5">
    <name type="scientific">Exilibacterium tricleocarpae</name>
    <dbReference type="NCBI Taxonomy" id="2591008"/>
    <lineage>
        <taxon>Bacteria</taxon>
        <taxon>Pseudomonadati</taxon>
        <taxon>Pseudomonadota</taxon>
        <taxon>Gammaproteobacteria</taxon>
        <taxon>Cellvibrionales</taxon>
        <taxon>Cellvibrionaceae</taxon>
        <taxon>Exilibacterium</taxon>
    </lineage>
</organism>
<dbReference type="Gene3D" id="1.50.10.20">
    <property type="match status" value="1"/>
</dbReference>
<dbReference type="InterPro" id="IPR011625">
    <property type="entry name" value="A2M_N_BRD"/>
</dbReference>
<dbReference type="SMART" id="SM01359">
    <property type="entry name" value="A2M_N_2"/>
    <property type="match status" value="1"/>
</dbReference>